<accession>A0A9N9F962</accession>
<dbReference type="AlphaFoldDB" id="A0A9N9F962"/>
<evidence type="ECO:0000256" key="1">
    <source>
        <dbReference type="SAM" id="MobiDB-lite"/>
    </source>
</evidence>
<keyword evidence="3" id="KW-1185">Reference proteome</keyword>
<proteinExistence type="predicted"/>
<comment type="caution">
    <text evidence="2">The sequence shown here is derived from an EMBL/GenBank/DDBJ whole genome shotgun (WGS) entry which is preliminary data.</text>
</comment>
<dbReference type="Proteomes" id="UP000789759">
    <property type="component" value="Unassembled WGS sequence"/>
</dbReference>
<evidence type="ECO:0000313" key="3">
    <source>
        <dbReference type="Proteomes" id="UP000789759"/>
    </source>
</evidence>
<feature type="compositionally biased region" description="Basic and acidic residues" evidence="1">
    <location>
        <begin position="37"/>
        <end position="47"/>
    </location>
</feature>
<feature type="region of interest" description="Disordered" evidence="1">
    <location>
        <begin position="1"/>
        <end position="47"/>
    </location>
</feature>
<reference evidence="2" key="1">
    <citation type="submission" date="2021-06" db="EMBL/GenBank/DDBJ databases">
        <authorList>
            <person name="Kallberg Y."/>
            <person name="Tangrot J."/>
            <person name="Rosling A."/>
        </authorList>
    </citation>
    <scope>NUCLEOTIDE SEQUENCE</scope>
    <source>
        <strain evidence="2">FL966</strain>
    </source>
</reference>
<dbReference type="EMBL" id="CAJVQA010001579">
    <property type="protein sequence ID" value="CAG8519424.1"/>
    <property type="molecule type" value="Genomic_DNA"/>
</dbReference>
<protein>
    <submittedName>
        <fullName evidence="2">7696_t:CDS:1</fullName>
    </submittedName>
</protein>
<gene>
    <name evidence="2" type="ORF">CPELLU_LOCUS3312</name>
</gene>
<name>A0A9N9F962_9GLOM</name>
<feature type="compositionally biased region" description="Basic and acidic residues" evidence="1">
    <location>
        <begin position="1"/>
        <end position="29"/>
    </location>
</feature>
<evidence type="ECO:0000313" key="2">
    <source>
        <dbReference type="EMBL" id="CAG8519424.1"/>
    </source>
</evidence>
<sequence>MLYSEKAEEGELDRWLIQDDSKEPADANKKALNIGNKVEKDDSKSFK</sequence>
<organism evidence="2 3">
    <name type="scientific">Cetraspora pellucida</name>
    <dbReference type="NCBI Taxonomy" id="1433469"/>
    <lineage>
        <taxon>Eukaryota</taxon>
        <taxon>Fungi</taxon>
        <taxon>Fungi incertae sedis</taxon>
        <taxon>Mucoromycota</taxon>
        <taxon>Glomeromycotina</taxon>
        <taxon>Glomeromycetes</taxon>
        <taxon>Diversisporales</taxon>
        <taxon>Gigasporaceae</taxon>
        <taxon>Cetraspora</taxon>
    </lineage>
</organism>